<comment type="similarity">
    <text evidence="2">Belongs to the RseB family.</text>
</comment>
<dbReference type="Pfam" id="PF17188">
    <property type="entry name" value="MucB_RseB_C"/>
    <property type="match status" value="1"/>
</dbReference>
<dbReference type="GO" id="GO:0030288">
    <property type="term" value="C:outer membrane-bounded periplasmic space"/>
    <property type="evidence" value="ECO:0007669"/>
    <property type="project" value="TreeGrafter"/>
</dbReference>
<evidence type="ECO:0000259" key="7">
    <source>
        <dbReference type="Pfam" id="PF17188"/>
    </source>
</evidence>
<dbReference type="Pfam" id="PF03888">
    <property type="entry name" value="MucB_RseB"/>
    <property type="match status" value="1"/>
</dbReference>
<accession>E6PL43</accession>
<evidence type="ECO:0000256" key="2">
    <source>
        <dbReference type="ARBA" id="ARBA00008150"/>
    </source>
</evidence>
<evidence type="ECO:0000256" key="4">
    <source>
        <dbReference type="ARBA" id="ARBA00022764"/>
    </source>
</evidence>
<comment type="subcellular location">
    <subcellularLocation>
        <location evidence="1">Periplasm</location>
    </subcellularLocation>
</comment>
<keyword evidence="3" id="KW-0732">Signal</keyword>
<feature type="domain" description="MucB/RseB N-terminal" evidence="6">
    <location>
        <begin position="64"/>
        <end position="234"/>
    </location>
</feature>
<feature type="region of interest" description="Disordered" evidence="5">
    <location>
        <begin position="41"/>
        <end position="63"/>
    </location>
</feature>
<dbReference type="InterPro" id="IPR038484">
    <property type="entry name" value="MucB/RseB_C_sf"/>
</dbReference>
<dbReference type="GO" id="GO:0032885">
    <property type="term" value="P:regulation of polysaccharide biosynthetic process"/>
    <property type="evidence" value="ECO:0007669"/>
    <property type="project" value="TreeGrafter"/>
</dbReference>
<name>E6PL43_9ZZZZ</name>
<feature type="domain" description="MucB/RseB C-terminal" evidence="7">
    <location>
        <begin position="259"/>
        <end position="355"/>
    </location>
</feature>
<evidence type="ECO:0000256" key="3">
    <source>
        <dbReference type="ARBA" id="ARBA00022729"/>
    </source>
</evidence>
<comment type="caution">
    <text evidence="8">The sequence shown here is derived from an EMBL/GenBank/DDBJ whole genome shotgun (WGS) entry which is preliminary data.</text>
</comment>
<dbReference type="InterPro" id="IPR005588">
    <property type="entry name" value="MucB_RseB"/>
</dbReference>
<dbReference type="Gene3D" id="2.50.20.10">
    <property type="entry name" value="Lipoprotein localisation LolA/LolB/LppX"/>
    <property type="match status" value="1"/>
</dbReference>
<gene>
    <name evidence="8" type="ORF">CARN2_1908</name>
</gene>
<evidence type="ECO:0000256" key="1">
    <source>
        <dbReference type="ARBA" id="ARBA00004418"/>
    </source>
</evidence>
<proteinExistence type="inferred from homology"/>
<dbReference type="GO" id="GO:0045152">
    <property type="term" value="F:antisigma factor binding"/>
    <property type="evidence" value="ECO:0007669"/>
    <property type="project" value="TreeGrafter"/>
</dbReference>
<dbReference type="CDD" id="cd16327">
    <property type="entry name" value="RseB"/>
    <property type="match status" value="1"/>
</dbReference>
<dbReference type="PANTHER" id="PTHR38782:SF1">
    <property type="entry name" value="SIGMA-E FACTOR REGULATORY PROTEIN RSEB"/>
    <property type="match status" value="1"/>
</dbReference>
<evidence type="ECO:0000313" key="8">
    <source>
        <dbReference type="EMBL" id="CBH95644.1"/>
    </source>
</evidence>
<dbReference type="Gene3D" id="3.30.200.100">
    <property type="entry name" value="MucB/RseB, C-terminal domain"/>
    <property type="match status" value="1"/>
</dbReference>
<protein>
    <submittedName>
        <fullName evidence="8">Putative Negative regulator of sigma E activity</fullName>
    </submittedName>
</protein>
<dbReference type="InterPro" id="IPR033434">
    <property type="entry name" value="MucB/RseB_N"/>
</dbReference>
<organism evidence="8">
    <name type="scientific">mine drainage metagenome</name>
    <dbReference type="NCBI Taxonomy" id="410659"/>
    <lineage>
        <taxon>unclassified sequences</taxon>
        <taxon>metagenomes</taxon>
        <taxon>ecological metagenomes</taxon>
    </lineage>
</organism>
<dbReference type="PANTHER" id="PTHR38782">
    <property type="match status" value="1"/>
</dbReference>
<reference evidence="8" key="1">
    <citation type="submission" date="2009-10" db="EMBL/GenBank/DDBJ databases">
        <title>Diversity of trophic interactions inside an arsenic-rich microbial ecosystem.</title>
        <authorList>
            <person name="Bertin P.N."/>
            <person name="Heinrich-Salmeron A."/>
            <person name="Pelletier E."/>
            <person name="Goulhen-Chollet F."/>
            <person name="Arsene-Ploetze F."/>
            <person name="Gallien S."/>
            <person name="Calteau A."/>
            <person name="Vallenet D."/>
            <person name="Casiot C."/>
            <person name="Chane-Woon-Ming B."/>
            <person name="Giloteaux L."/>
            <person name="Barakat M."/>
            <person name="Bonnefoy V."/>
            <person name="Bruneel O."/>
            <person name="Chandler M."/>
            <person name="Cleiss J."/>
            <person name="Duran R."/>
            <person name="Elbaz-Poulichet F."/>
            <person name="Fonknechten N."/>
            <person name="Lauga B."/>
            <person name="Mornico D."/>
            <person name="Ortet P."/>
            <person name="Schaeffer C."/>
            <person name="Siguier P."/>
            <person name="Alexander Thil Smith A."/>
            <person name="Van Dorsselaer A."/>
            <person name="Weissenbach J."/>
            <person name="Medigue C."/>
            <person name="Le Paslier D."/>
        </authorList>
    </citation>
    <scope>NUCLEOTIDE SEQUENCE</scope>
</reference>
<evidence type="ECO:0000256" key="5">
    <source>
        <dbReference type="SAM" id="MobiDB-lite"/>
    </source>
</evidence>
<sequence>MRCAAACCALWLIPAIASATARQDLAAGAGTQAAALPLNPAQKGDAATSASGSHPKPQHQEASLQSWLQRVSQAAKDRNYSGVFVVQSGGRIVTSTIDHYVVHGNTLERVETLDGQRRILVCHNAETRTILPDARLIVVEDHHTDYSFPRMLKTPHADYATHYKLKQEGHERCAGYVCDVTRIIPRDDLRYGYRLWTEQRSGLLVKAQTLNDQGKVLDQVAFTQLDLNPKPRPDLVSKALQGTSGYQIEHMRASLSTPQAQGWGLSQPIPGFESVGIYKRRLMLHGKPAEVTQWLFSDGLASVSLFAGPSADSQQAGASLHMGDTNALLARKGAWSVIVIGAVPAKTLQLFADSLKQLH</sequence>
<dbReference type="AlphaFoldDB" id="E6PL43"/>
<evidence type="ECO:0000259" key="6">
    <source>
        <dbReference type="Pfam" id="PF03888"/>
    </source>
</evidence>
<keyword evidence="4" id="KW-0574">Periplasm</keyword>
<dbReference type="PIRSF" id="PIRSF005427">
    <property type="entry name" value="RseB"/>
    <property type="match status" value="1"/>
</dbReference>
<dbReference type="InterPro" id="IPR033436">
    <property type="entry name" value="MucB/RseB_C"/>
</dbReference>
<dbReference type="EMBL" id="CABM01000008">
    <property type="protein sequence ID" value="CBH95644.1"/>
    <property type="molecule type" value="Genomic_DNA"/>
</dbReference>